<dbReference type="AlphaFoldDB" id="A0AAU7AVN7"/>
<evidence type="ECO:0000256" key="2">
    <source>
        <dbReference type="ARBA" id="ARBA00022692"/>
    </source>
</evidence>
<evidence type="ECO:0000256" key="6">
    <source>
        <dbReference type="ARBA" id="ARBA00023136"/>
    </source>
</evidence>
<keyword evidence="6 9" id="KW-0472">Membrane</keyword>
<feature type="transmembrane region" description="Helical" evidence="9">
    <location>
        <begin position="220"/>
        <end position="241"/>
    </location>
</feature>
<evidence type="ECO:0000256" key="9">
    <source>
        <dbReference type="SAM" id="Phobius"/>
    </source>
</evidence>
<dbReference type="EC" id="3.4.-.-" evidence="10"/>
<dbReference type="GO" id="GO:0006508">
    <property type="term" value="P:proteolysis"/>
    <property type="evidence" value="ECO:0007669"/>
    <property type="project" value="UniProtKB-KW"/>
</dbReference>
<evidence type="ECO:0000256" key="3">
    <source>
        <dbReference type="ARBA" id="ARBA00022737"/>
    </source>
</evidence>
<feature type="transmembrane region" description="Helical" evidence="9">
    <location>
        <begin position="331"/>
        <end position="353"/>
    </location>
</feature>
<dbReference type="Gene3D" id="1.25.40.10">
    <property type="entry name" value="Tetratricopeptide repeat domain"/>
    <property type="match status" value="2"/>
</dbReference>
<dbReference type="PANTHER" id="PTHR46208">
    <property type="entry name" value="MITOCHONDRIAL IMPORT RECEPTOR SUBUNIT TOM70"/>
    <property type="match status" value="1"/>
</dbReference>
<name>A0AAU7AVN7_9ACTN</name>
<dbReference type="InterPro" id="IPR011990">
    <property type="entry name" value="TPR-like_helical_dom_sf"/>
</dbReference>
<reference evidence="10" key="1">
    <citation type="submission" date="2022-12" db="EMBL/GenBank/DDBJ databases">
        <title>Paraconexibacter alkalitolerans sp. nov. and Baekduia alba sp. nov., isolated from soil and emended description of the genera Paraconexibacter (Chun et al., 2020) and Baekduia (An et al., 2020).</title>
        <authorList>
            <person name="Vieira S."/>
            <person name="Huber K.J."/>
            <person name="Geppert A."/>
            <person name="Wolf J."/>
            <person name="Neumann-Schaal M."/>
            <person name="Muesken M."/>
            <person name="Overmann J."/>
        </authorList>
    </citation>
    <scope>NUCLEOTIDE SEQUENCE</scope>
    <source>
        <strain evidence="10">AEG42_29</strain>
    </source>
</reference>
<accession>A0AAU7AVN7</accession>
<proteinExistence type="inferred from homology"/>
<feature type="repeat" description="TPR" evidence="8">
    <location>
        <begin position="139"/>
        <end position="172"/>
    </location>
</feature>
<evidence type="ECO:0000256" key="8">
    <source>
        <dbReference type="PROSITE-ProRule" id="PRU00339"/>
    </source>
</evidence>
<dbReference type="GO" id="GO:0016020">
    <property type="term" value="C:membrane"/>
    <property type="evidence" value="ECO:0007669"/>
    <property type="project" value="UniProtKB-SubCell"/>
</dbReference>
<evidence type="ECO:0000256" key="7">
    <source>
        <dbReference type="ARBA" id="ARBA00038030"/>
    </source>
</evidence>
<keyword evidence="5 9" id="KW-1133">Transmembrane helix</keyword>
<gene>
    <name evidence="10" type="primary">bepA</name>
    <name evidence="10" type="ORF">DSM112329_02555</name>
</gene>
<dbReference type="PROSITE" id="PS50005">
    <property type="entry name" value="TPR"/>
    <property type="match status" value="1"/>
</dbReference>
<keyword evidence="4 8" id="KW-0802">TPR repeat</keyword>
<dbReference type="Pfam" id="PF13432">
    <property type="entry name" value="TPR_16"/>
    <property type="match status" value="1"/>
</dbReference>
<comment type="subcellular location">
    <subcellularLocation>
        <location evidence="1">Membrane</location>
        <topology evidence="1">Single-pass membrane protein</topology>
    </subcellularLocation>
</comment>
<dbReference type="Pfam" id="PF14559">
    <property type="entry name" value="TPR_19"/>
    <property type="match status" value="2"/>
</dbReference>
<feature type="transmembrane region" description="Helical" evidence="9">
    <location>
        <begin position="307"/>
        <end position="325"/>
    </location>
</feature>
<keyword evidence="10" id="KW-0378">Hydrolase</keyword>
<dbReference type="GO" id="GO:0008233">
    <property type="term" value="F:peptidase activity"/>
    <property type="evidence" value="ECO:0007669"/>
    <property type="project" value="UniProtKB-KW"/>
</dbReference>
<evidence type="ECO:0000256" key="5">
    <source>
        <dbReference type="ARBA" id="ARBA00022989"/>
    </source>
</evidence>
<dbReference type="InterPro" id="IPR019734">
    <property type="entry name" value="TPR_rpt"/>
</dbReference>
<dbReference type="SMART" id="SM00028">
    <property type="entry name" value="TPR"/>
    <property type="match status" value="5"/>
</dbReference>
<dbReference type="EMBL" id="CP114014">
    <property type="protein sequence ID" value="XAY05697.1"/>
    <property type="molecule type" value="Genomic_DNA"/>
</dbReference>
<dbReference type="RefSeq" id="WP_354702201.1">
    <property type="nucleotide sequence ID" value="NZ_CP114014.1"/>
</dbReference>
<sequence length="369" mass="38985">MSTGALLARAGALLDVHRPDEALVLIHQALGQDPHNPVAHLLAARAHIAAERWDAAGSAAGLALQADPESSDAALLLAVIENGAGDFDAARAWAIEAVRLGPDRARAHALLAQLDAGKGNDDDAVERAIGAVGLAPDDAFVHLSLGVVLHRSGRYAAAEQALRAALALDPQDSNALSTLGETLAARGRPADAAELLQLAARANVRDETIQQDMLRYVRGAAWGLATLPVMLLILVITLLSATSVPSVAIGAATLVAVGGARVRRLSHFPPEVRRLLNRRARQRSAWESAGPAGFRPWWWRILVRTPLAARAVACWLAALAFVAAPDEEATTAGNLGLGLAFVALAGWVTYLWWRARRHATATLDFYDAS</sequence>
<keyword evidence="2 9" id="KW-0812">Transmembrane</keyword>
<keyword evidence="10" id="KW-0645">Protease</keyword>
<evidence type="ECO:0000256" key="1">
    <source>
        <dbReference type="ARBA" id="ARBA00004167"/>
    </source>
</evidence>
<dbReference type="SUPFAM" id="SSF48452">
    <property type="entry name" value="TPR-like"/>
    <property type="match status" value="1"/>
</dbReference>
<dbReference type="PANTHER" id="PTHR46208:SF1">
    <property type="entry name" value="MITOCHONDRIAL IMPORT RECEPTOR SUBUNIT TOM70"/>
    <property type="match status" value="1"/>
</dbReference>
<comment type="similarity">
    <text evidence="7">Belongs to the Tom70 family.</text>
</comment>
<organism evidence="10">
    <name type="scientific">Paraconexibacter sp. AEG42_29</name>
    <dbReference type="NCBI Taxonomy" id="2997339"/>
    <lineage>
        <taxon>Bacteria</taxon>
        <taxon>Bacillati</taxon>
        <taxon>Actinomycetota</taxon>
        <taxon>Thermoleophilia</taxon>
        <taxon>Solirubrobacterales</taxon>
        <taxon>Paraconexibacteraceae</taxon>
        <taxon>Paraconexibacter</taxon>
    </lineage>
</organism>
<evidence type="ECO:0000313" key="10">
    <source>
        <dbReference type="EMBL" id="XAY05697.1"/>
    </source>
</evidence>
<dbReference type="KEGG" id="parq:DSM112329_02555"/>
<keyword evidence="3" id="KW-0677">Repeat</keyword>
<protein>
    <submittedName>
        <fullName evidence="10">Beta-barrel assembly-enhancing protease</fullName>
        <ecNumber evidence="10">3.4.-.-</ecNumber>
    </submittedName>
</protein>
<evidence type="ECO:0000256" key="4">
    <source>
        <dbReference type="ARBA" id="ARBA00022803"/>
    </source>
</evidence>